<dbReference type="EMBL" id="PKPP01008868">
    <property type="protein sequence ID" value="PWA49565.1"/>
    <property type="molecule type" value="Genomic_DNA"/>
</dbReference>
<dbReference type="PANTHER" id="PTHR33116">
    <property type="entry name" value="REVERSE TRANSCRIPTASE ZINC-BINDING DOMAIN-CONTAINING PROTEIN-RELATED-RELATED"/>
    <property type="match status" value="1"/>
</dbReference>
<protein>
    <submittedName>
        <fullName evidence="2">RNA-directed DNA polymerase, eukaryota, Reverse transcriptase zinc-binding domain protein</fullName>
    </submittedName>
</protein>
<comment type="caution">
    <text evidence="2">The sequence shown here is derived from an EMBL/GenBank/DDBJ whole genome shotgun (WGS) entry which is preliminary data.</text>
</comment>
<dbReference type="GO" id="GO:0003964">
    <property type="term" value="F:RNA-directed DNA polymerase activity"/>
    <property type="evidence" value="ECO:0007669"/>
    <property type="project" value="UniProtKB-KW"/>
</dbReference>
<dbReference type="AlphaFoldDB" id="A0A2U1LKQ3"/>
<keyword evidence="2" id="KW-0808">Transferase</keyword>
<dbReference type="Proteomes" id="UP000245207">
    <property type="component" value="Unassembled WGS sequence"/>
</dbReference>
<reference evidence="2 3" key="1">
    <citation type="journal article" date="2018" name="Mol. Plant">
        <title>The genome of Artemisia annua provides insight into the evolution of Asteraceae family and artemisinin biosynthesis.</title>
        <authorList>
            <person name="Shen Q."/>
            <person name="Zhang L."/>
            <person name="Liao Z."/>
            <person name="Wang S."/>
            <person name="Yan T."/>
            <person name="Shi P."/>
            <person name="Liu M."/>
            <person name="Fu X."/>
            <person name="Pan Q."/>
            <person name="Wang Y."/>
            <person name="Lv Z."/>
            <person name="Lu X."/>
            <person name="Zhang F."/>
            <person name="Jiang W."/>
            <person name="Ma Y."/>
            <person name="Chen M."/>
            <person name="Hao X."/>
            <person name="Li L."/>
            <person name="Tang Y."/>
            <person name="Lv G."/>
            <person name="Zhou Y."/>
            <person name="Sun X."/>
            <person name="Brodelius P.E."/>
            <person name="Rose J.K.C."/>
            <person name="Tang K."/>
        </authorList>
    </citation>
    <scope>NUCLEOTIDE SEQUENCE [LARGE SCALE GENOMIC DNA]</scope>
    <source>
        <strain evidence="3">cv. Huhao1</strain>
        <tissue evidence="2">Leaf</tissue>
    </source>
</reference>
<feature type="region of interest" description="Disordered" evidence="1">
    <location>
        <begin position="1"/>
        <end position="41"/>
    </location>
</feature>
<organism evidence="2 3">
    <name type="scientific">Artemisia annua</name>
    <name type="common">Sweet wormwood</name>
    <dbReference type="NCBI Taxonomy" id="35608"/>
    <lineage>
        <taxon>Eukaryota</taxon>
        <taxon>Viridiplantae</taxon>
        <taxon>Streptophyta</taxon>
        <taxon>Embryophyta</taxon>
        <taxon>Tracheophyta</taxon>
        <taxon>Spermatophyta</taxon>
        <taxon>Magnoliopsida</taxon>
        <taxon>eudicotyledons</taxon>
        <taxon>Gunneridae</taxon>
        <taxon>Pentapetalae</taxon>
        <taxon>asterids</taxon>
        <taxon>campanulids</taxon>
        <taxon>Asterales</taxon>
        <taxon>Asteraceae</taxon>
        <taxon>Asteroideae</taxon>
        <taxon>Anthemideae</taxon>
        <taxon>Artemisiinae</taxon>
        <taxon>Artemisia</taxon>
    </lineage>
</organism>
<keyword evidence="3" id="KW-1185">Reference proteome</keyword>
<keyword evidence="2" id="KW-0695">RNA-directed DNA polymerase</keyword>
<keyword evidence="2" id="KW-0548">Nucleotidyltransferase</keyword>
<evidence type="ECO:0000313" key="2">
    <source>
        <dbReference type="EMBL" id="PWA49565.1"/>
    </source>
</evidence>
<sequence>MLNAETSKKNAKFRPLANSESEDGFVSVTRKGGKGKSGARQTSKYIDGIRLNKSKTNHYYIPDIGLNPSNKGVVSSNGDSSDSDEMENVFYETSRFMEPKLAILSVLPFEEGKLSVKYLEVPLVSTLLDYRDCKELVEKVQNRIGDWKNKFLSFAATYEGFSGAKVTRVEEKLRVFWILFAFQKMKVF</sequence>
<evidence type="ECO:0000256" key="1">
    <source>
        <dbReference type="SAM" id="MobiDB-lite"/>
    </source>
</evidence>
<gene>
    <name evidence="2" type="ORF">CTI12_AA304400</name>
</gene>
<name>A0A2U1LKQ3_ARTAN</name>
<dbReference type="PANTHER" id="PTHR33116:SF76">
    <property type="entry name" value="DUF4283 DOMAIN-CONTAINING PROTEIN"/>
    <property type="match status" value="1"/>
</dbReference>
<accession>A0A2U1LKQ3</accession>
<proteinExistence type="predicted"/>
<dbReference type="OrthoDB" id="1751077at2759"/>
<dbReference type="STRING" id="35608.A0A2U1LKQ3"/>
<evidence type="ECO:0000313" key="3">
    <source>
        <dbReference type="Proteomes" id="UP000245207"/>
    </source>
</evidence>